<dbReference type="EMBL" id="JADLQX010000030">
    <property type="protein sequence ID" value="MBF6301637.1"/>
    <property type="molecule type" value="Genomic_DNA"/>
</dbReference>
<dbReference type="Proteomes" id="UP000702209">
    <property type="component" value="Unassembled WGS sequence"/>
</dbReference>
<name>A0ABS0D0V7_9NOCA</name>
<proteinExistence type="predicted"/>
<dbReference type="RefSeq" id="WP_195132858.1">
    <property type="nucleotide sequence ID" value="NZ_JADLQX010000030.1"/>
</dbReference>
<evidence type="ECO:0000313" key="2">
    <source>
        <dbReference type="Proteomes" id="UP000702209"/>
    </source>
</evidence>
<protein>
    <submittedName>
        <fullName evidence="1">Uncharacterized protein</fullName>
    </submittedName>
</protein>
<comment type="caution">
    <text evidence="1">The sequence shown here is derived from an EMBL/GenBank/DDBJ whole genome shotgun (WGS) entry which is preliminary data.</text>
</comment>
<keyword evidence="2" id="KW-1185">Reference proteome</keyword>
<organism evidence="1 2">
    <name type="scientific">Nocardia amamiensis</name>
    <dbReference type="NCBI Taxonomy" id="404578"/>
    <lineage>
        <taxon>Bacteria</taxon>
        <taxon>Bacillati</taxon>
        <taxon>Actinomycetota</taxon>
        <taxon>Actinomycetes</taxon>
        <taxon>Mycobacteriales</taxon>
        <taxon>Nocardiaceae</taxon>
        <taxon>Nocardia</taxon>
    </lineage>
</organism>
<sequence>MSDPNHDTAEEFRLDPSLLAERAAVLAAAAGGASFGRWSGPDARLLGALINRRPA</sequence>
<reference evidence="1 2" key="1">
    <citation type="submission" date="2020-10" db="EMBL/GenBank/DDBJ databases">
        <title>Identification of Nocardia species via Next-generation sequencing and recognition of intraspecies genetic diversity.</title>
        <authorList>
            <person name="Li P."/>
            <person name="Li P."/>
            <person name="Lu B."/>
        </authorList>
    </citation>
    <scope>NUCLEOTIDE SEQUENCE [LARGE SCALE GENOMIC DNA]</scope>
    <source>
        <strain evidence="1 2">BJ06-0157</strain>
    </source>
</reference>
<gene>
    <name evidence="1" type="ORF">IU459_29465</name>
</gene>
<accession>A0ABS0D0V7</accession>
<evidence type="ECO:0000313" key="1">
    <source>
        <dbReference type="EMBL" id="MBF6301637.1"/>
    </source>
</evidence>